<dbReference type="OrthoDB" id="581105at2"/>
<organism evidence="3 4">
    <name type="scientific">Solihabitans fulvus</name>
    <dbReference type="NCBI Taxonomy" id="1892852"/>
    <lineage>
        <taxon>Bacteria</taxon>
        <taxon>Bacillati</taxon>
        <taxon>Actinomycetota</taxon>
        <taxon>Actinomycetes</taxon>
        <taxon>Pseudonocardiales</taxon>
        <taxon>Pseudonocardiaceae</taxon>
        <taxon>Solihabitans</taxon>
    </lineage>
</organism>
<dbReference type="RefSeq" id="WP_149855203.1">
    <property type="nucleotide sequence ID" value="NZ_VUOB01000118.1"/>
</dbReference>
<sequence length="480" mass="52246">AADPAAVAALVQRCAYLPLAVRIAAERVASHPHQTVADLVADLASESDRLELLSAADDDTMAVRAAFSWSYRALEPDAARMFRLLGLHPGPGFCLDAASALAGIPPARAARLLDTLTQAHLLEQSARARFGFHDLLRVYAAEQAAAAEPDHDRAAAVDRLAAWYLHTAVAAGRALTPTRAHHFELPAPPDGVPVEEFGSFGEAFAWCEEESVHFAGIVELARAAGLYEVAWRIAVSLLDFFLIKRPWRVWIDTHEAAVAAAREGGDRLGEGWALINLGEAHRRRGGEPELAEELFTEALRITRMVGDLPQQGWALCGLGYLDHDRGQFSQAATVLEEMLAVDVEAGYTFGQATARVHLGRTYRELGDLDVALAHGQRALEIYQELDDRQAQGFALVPLARTHAKRGELSTALDLCDAALDAYRAALDRWGQADALDERGRLLSLLGKDADAQRCWDEALDLVGDLDQQKADRIRQRQAAG</sequence>
<dbReference type="InterPro" id="IPR011990">
    <property type="entry name" value="TPR-like_helical_dom_sf"/>
</dbReference>
<feature type="repeat" description="TPR" evidence="1">
    <location>
        <begin position="352"/>
        <end position="385"/>
    </location>
</feature>
<name>A0A5B2W8W0_9PSEU</name>
<reference evidence="3 4" key="1">
    <citation type="submission" date="2019-09" db="EMBL/GenBank/DDBJ databases">
        <title>Goodfellowia gen. nov., a new genus of the Pseudonocardineae related to Actinoalloteichus, containing Goodfellowia coeruleoviolacea gen. nov., comb. nov. gen. nov., comb. nov.</title>
        <authorList>
            <person name="Labeda D."/>
        </authorList>
    </citation>
    <scope>NUCLEOTIDE SEQUENCE [LARGE SCALE GENOMIC DNA]</scope>
    <source>
        <strain evidence="3 4">AN110305</strain>
    </source>
</reference>
<reference evidence="3 4" key="2">
    <citation type="submission" date="2019-09" db="EMBL/GenBank/DDBJ databases">
        <authorList>
            <person name="Jin C."/>
        </authorList>
    </citation>
    <scope>NUCLEOTIDE SEQUENCE [LARGE SCALE GENOMIC DNA]</scope>
    <source>
        <strain evidence="3 4">AN110305</strain>
    </source>
</reference>
<dbReference type="Gene3D" id="1.25.40.10">
    <property type="entry name" value="Tetratricopeptide repeat domain"/>
    <property type="match status" value="1"/>
</dbReference>
<evidence type="ECO:0000259" key="2">
    <source>
        <dbReference type="Pfam" id="PF17874"/>
    </source>
</evidence>
<proteinExistence type="predicted"/>
<dbReference type="InterPro" id="IPR041617">
    <property type="entry name" value="TPR_MalT"/>
</dbReference>
<gene>
    <name evidence="3" type="ORF">F0L68_40345</name>
</gene>
<feature type="non-terminal residue" evidence="3">
    <location>
        <position position="1"/>
    </location>
</feature>
<dbReference type="InterPro" id="IPR019734">
    <property type="entry name" value="TPR_rpt"/>
</dbReference>
<comment type="caution">
    <text evidence="3">The sequence shown here is derived from an EMBL/GenBank/DDBJ whole genome shotgun (WGS) entry which is preliminary data.</text>
</comment>
<keyword evidence="1" id="KW-0802">TPR repeat</keyword>
<dbReference type="Proteomes" id="UP000323454">
    <property type="component" value="Unassembled WGS sequence"/>
</dbReference>
<protein>
    <submittedName>
        <fullName evidence="3">Tetratricopeptide repeat protein</fullName>
    </submittedName>
</protein>
<dbReference type="PANTHER" id="PTHR47691:SF3">
    <property type="entry name" value="HTH-TYPE TRANSCRIPTIONAL REGULATOR RV0890C-RELATED"/>
    <property type="match status" value="1"/>
</dbReference>
<dbReference type="EMBL" id="VUOB01000118">
    <property type="protein sequence ID" value="KAA2247170.1"/>
    <property type="molecule type" value="Genomic_DNA"/>
</dbReference>
<evidence type="ECO:0000313" key="4">
    <source>
        <dbReference type="Proteomes" id="UP000323454"/>
    </source>
</evidence>
<evidence type="ECO:0000256" key="1">
    <source>
        <dbReference type="PROSITE-ProRule" id="PRU00339"/>
    </source>
</evidence>
<feature type="domain" description="MalT-like TPR region" evidence="2">
    <location>
        <begin position="272"/>
        <end position="441"/>
    </location>
</feature>
<dbReference type="SUPFAM" id="SSF48452">
    <property type="entry name" value="TPR-like"/>
    <property type="match status" value="1"/>
</dbReference>
<dbReference type="AlphaFoldDB" id="A0A5B2W8W0"/>
<evidence type="ECO:0000313" key="3">
    <source>
        <dbReference type="EMBL" id="KAA2247170.1"/>
    </source>
</evidence>
<keyword evidence="4" id="KW-1185">Reference proteome</keyword>
<dbReference type="PANTHER" id="PTHR47691">
    <property type="entry name" value="REGULATOR-RELATED"/>
    <property type="match status" value="1"/>
</dbReference>
<dbReference type="SMART" id="SM00028">
    <property type="entry name" value="TPR"/>
    <property type="match status" value="5"/>
</dbReference>
<accession>A0A5B2W8W0</accession>
<dbReference type="Pfam" id="PF17874">
    <property type="entry name" value="TPR_MalT"/>
    <property type="match status" value="1"/>
</dbReference>
<dbReference type="PROSITE" id="PS50005">
    <property type="entry name" value="TPR"/>
    <property type="match status" value="1"/>
</dbReference>